<protein>
    <submittedName>
        <fullName evidence="1">Uncharacterized protein</fullName>
    </submittedName>
</protein>
<accession>A0AAQ4EBT3</accession>
<name>A0AAQ4EBT3_AMBAM</name>
<dbReference type="EMBL" id="JARKHS020018648">
    <property type="protein sequence ID" value="KAK8772229.1"/>
    <property type="molecule type" value="Genomic_DNA"/>
</dbReference>
<evidence type="ECO:0000313" key="1">
    <source>
        <dbReference type="EMBL" id="KAK8772229.1"/>
    </source>
</evidence>
<reference evidence="1 2" key="1">
    <citation type="journal article" date="2023" name="Arcadia Sci">
        <title>De novo assembly of a long-read Amblyomma americanum tick genome.</title>
        <authorList>
            <person name="Chou S."/>
            <person name="Poskanzer K.E."/>
            <person name="Rollins M."/>
            <person name="Thuy-Boun P.S."/>
        </authorList>
    </citation>
    <scope>NUCLEOTIDE SEQUENCE [LARGE SCALE GENOMIC DNA]</scope>
    <source>
        <strain evidence="1">F_SG_1</strain>
        <tissue evidence="1">Salivary glands</tissue>
    </source>
</reference>
<proteinExistence type="predicted"/>
<dbReference type="Proteomes" id="UP001321473">
    <property type="component" value="Unassembled WGS sequence"/>
</dbReference>
<sequence length="125" mass="14565">MQSSQISDVFYDIVRNITEVFFTGPKRAVAHFLQVAKLTCICFSRSAIVSFCEARSLSSSCGQGTPPFRNTEFRPHAQLIEQLRQLRILLMFIELTCICWSWCLRRQLRFFLTFAELTSICWSRL</sequence>
<organism evidence="1 2">
    <name type="scientific">Amblyomma americanum</name>
    <name type="common">Lone star tick</name>
    <dbReference type="NCBI Taxonomy" id="6943"/>
    <lineage>
        <taxon>Eukaryota</taxon>
        <taxon>Metazoa</taxon>
        <taxon>Ecdysozoa</taxon>
        <taxon>Arthropoda</taxon>
        <taxon>Chelicerata</taxon>
        <taxon>Arachnida</taxon>
        <taxon>Acari</taxon>
        <taxon>Parasitiformes</taxon>
        <taxon>Ixodida</taxon>
        <taxon>Ixodoidea</taxon>
        <taxon>Ixodidae</taxon>
        <taxon>Amblyomminae</taxon>
        <taxon>Amblyomma</taxon>
    </lineage>
</organism>
<comment type="caution">
    <text evidence="1">The sequence shown here is derived from an EMBL/GenBank/DDBJ whole genome shotgun (WGS) entry which is preliminary data.</text>
</comment>
<gene>
    <name evidence="1" type="ORF">V5799_024527</name>
</gene>
<dbReference type="AlphaFoldDB" id="A0AAQ4EBT3"/>
<evidence type="ECO:0000313" key="2">
    <source>
        <dbReference type="Proteomes" id="UP001321473"/>
    </source>
</evidence>
<keyword evidence="2" id="KW-1185">Reference proteome</keyword>